<keyword evidence="1" id="KW-0812">Transmembrane</keyword>
<reference evidence="2" key="1">
    <citation type="submission" date="2022-09" db="EMBL/GenBank/DDBJ databases">
        <title>Intensive care unit water sources are persistently colonized with multi-drug resistant bacteria and are the site of extensive horizontal gene transfer of antibiotic resistance genes.</title>
        <authorList>
            <person name="Diorio-Toth L."/>
        </authorList>
    </citation>
    <scope>NUCLEOTIDE SEQUENCE</scope>
    <source>
        <strain evidence="2">GD03832</strain>
    </source>
</reference>
<dbReference type="EMBL" id="JAOCEK010000043">
    <property type="protein sequence ID" value="MDH1337494.1"/>
    <property type="molecule type" value="Genomic_DNA"/>
</dbReference>
<sequence length="98" mass="10541">MKKALASMLALLGIHQHLSAEQKQDIVVAAAQATPGAVTAGGFRLAGLPLSDWLVLASIAFVALQAAYLVWKWRRDYVHEQARHKLRDKAKAAVGGTP</sequence>
<organism evidence="2 3">
    <name type="scientific">Comamonas thiooxydans</name>
    <dbReference type="NCBI Taxonomy" id="363952"/>
    <lineage>
        <taxon>Bacteria</taxon>
        <taxon>Pseudomonadati</taxon>
        <taxon>Pseudomonadota</taxon>
        <taxon>Betaproteobacteria</taxon>
        <taxon>Burkholderiales</taxon>
        <taxon>Comamonadaceae</taxon>
        <taxon>Comamonas</taxon>
    </lineage>
</organism>
<comment type="caution">
    <text evidence="2">The sequence shown here is derived from an EMBL/GenBank/DDBJ whole genome shotgun (WGS) entry which is preliminary data.</text>
</comment>
<accession>A0AA42Q5L8</accession>
<evidence type="ECO:0008006" key="4">
    <source>
        <dbReference type="Google" id="ProtNLM"/>
    </source>
</evidence>
<keyword evidence="1" id="KW-1133">Transmembrane helix</keyword>
<dbReference type="AlphaFoldDB" id="A0AA42Q5L8"/>
<dbReference type="RefSeq" id="WP_052088804.1">
    <property type="nucleotide sequence ID" value="NZ_AWTQ01000010.1"/>
</dbReference>
<name>A0AA42Q5L8_9BURK</name>
<evidence type="ECO:0000256" key="1">
    <source>
        <dbReference type="SAM" id="Phobius"/>
    </source>
</evidence>
<dbReference type="Proteomes" id="UP001161065">
    <property type="component" value="Unassembled WGS sequence"/>
</dbReference>
<evidence type="ECO:0000313" key="3">
    <source>
        <dbReference type="Proteomes" id="UP001161065"/>
    </source>
</evidence>
<feature type="transmembrane region" description="Helical" evidence="1">
    <location>
        <begin position="53"/>
        <end position="71"/>
    </location>
</feature>
<evidence type="ECO:0000313" key="2">
    <source>
        <dbReference type="EMBL" id="MDH1337494.1"/>
    </source>
</evidence>
<protein>
    <recommendedName>
        <fullName evidence="4">Phage holin T7 family, holin superfamily II</fullName>
    </recommendedName>
</protein>
<keyword evidence="1" id="KW-0472">Membrane</keyword>
<gene>
    <name evidence="2" type="ORF">N5D63_25500</name>
</gene>
<proteinExistence type="predicted"/>